<evidence type="ECO:0000256" key="5">
    <source>
        <dbReference type="SAM" id="SignalP"/>
    </source>
</evidence>
<dbReference type="EMBL" id="JBAMMX010000026">
    <property type="protein sequence ID" value="KAK6913977.1"/>
    <property type="molecule type" value="Genomic_DNA"/>
</dbReference>
<feature type="coiled-coil region" evidence="3">
    <location>
        <begin position="1081"/>
        <end position="1108"/>
    </location>
</feature>
<organism evidence="7 8">
    <name type="scientific">Dillenia turbinata</name>
    <dbReference type="NCBI Taxonomy" id="194707"/>
    <lineage>
        <taxon>Eukaryota</taxon>
        <taxon>Viridiplantae</taxon>
        <taxon>Streptophyta</taxon>
        <taxon>Embryophyta</taxon>
        <taxon>Tracheophyta</taxon>
        <taxon>Spermatophyta</taxon>
        <taxon>Magnoliopsida</taxon>
        <taxon>eudicotyledons</taxon>
        <taxon>Gunneridae</taxon>
        <taxon>Pentapetalae</taxon>
        <taxon>Dilleniales</taxon>
        <taxon>Dilleniaceae</taxon>
        <taxon>Dillenia</taxon>
    </lineage>
</organism>
<evidence type="ECO:0000313" key="8">
    <source>
        <dbReference type="Proteomes" id="UP001370490"/>
    </source>
</evidence>
<feature type="domain" description="NAB" evidence="6">
    <location>
        <begin position="31"/>
        <end position="121"/>
    </location>
</feature>
<feature type="compositionally biased region" description="Basic residues" evidence="4">
    <location>
        <begin position="1623"/>
        <end position="1632"/>
    </location>
</feature>
<evidence type="ECO:0000256" key="4">
    <source>
        <dbReference type="SAM" id="MobiDB-lite"/>
    </source>
</evidence>
<protein>
    <submittedName>
        <fullName evidence="7">Protein Networked (NET), actin-binding (NAB) domain</fullName>
    </submittedName>
</protein>
<feature type="coiled-coil region" evidence="3">
    <location>
        <begin position="750"/>
        <end position="840"/>
    </location>
</feature>
<feature type="non-terminal residue" evidence="7">
    <location>
        <position position="1"/>
    </location>
</feature>
<keyword evidence="8" id="KW-1185">Reference proteome</keyword>
<dbReference type="InterPro" id="IPR011684">
    <property type="entry name" value="NAB"/>
</dbReference>
<dbReference type="Proteomes" id="UP001370490">
    <property type="component" value="Unassembled WGS sequence"/>
</dbReference>
<accession>A0AAN8UQ85</accession>
<feature type="region of interest" description="Disordered" evidence="4">
    <location>
        <begin position="1607"/>
        <end position="1632"/>
    </location>
</feature>
<dbReference type="InterPro" id="IPR051861">
    <property type="entry name" value="NET_actin-binding_domain"/>
</dbReference>
<comment type="caution">
    <text evidence="7">The sequence shown here is derived from an EMBL/GenBank/DDBJ whole genome shotgun (WGS) entry which is preliminary data.</text>
</comment>
<evidence type="ECO:0000313" key="7">
    <source>
        <dbReference type="EMBL" id="KAK6913977.1"/>
    </source>
</evidence>
<name>A0AAN8UQ85_9MAGN</name>
<keyword evidence="1 3" id="KW-0175">Coiled coil</keyword>
<dbReference type="Pfam" id="PF07765">
    <property type="entry name" value="KIP1"/>
    <property type="match status" value="1"/>
</dbReference>
<sequence>GPGFCDLETITCLFLAGVMATLAKSEPRRLYSWWWDSHISPKNSKWLQENLAGCLIITIMLRDMDAKVKAMIKLIEEDAETFARRAEMYYKKRPELMKLVEEFYRAYRALAERYDHATAELRQAHRTIAQALSKEAPLSFADVMSLGSSAPEGDPDASEMSLLDIDDLHKEALRLSSSDQDISRRAFKQLSEMFGEKGPNDQATEEKEQSLNERLSQLSIENQDLKSQVFSESERASRAESELQILKTLLAEVQAEKDAVLLQYRQSLENLSNLEKELHSAQEDAKGLEDRARKAEMDVHALRVALVKLEADRDAYFLKYKQHAARISNLETMISLADEDANGLKKRAGIAENKAQSLMQELSEVQAEKEAALLQYNQCLEKISDLEKKLSADEENSRILNKRANKAEAEVDALKEALAKMKDKKESTALQYQQYLGTIAKLEREISHAQEDAKRLSNELVIGAAKLESAEQKCILLERLNESLRAEAEKMLKRISTRNQELSEKQAELEKIQVHVQDWHSRFVKVEATLQTLQDLHSQSQDEQKALALEVRNGLQLLKELEACKLSLEDELQQVKEDNKGLNEQNLSSTNSIKNLDNEIFNLKEMKQKLKEEIELRANRSNALELETFHLKDEIESLNRRYQVLIEEVEAVGLNPETLGMTLKGLQDENLMLREICQKNKDQEEIFLQDLKNLEELFEVNVTSESLLTDANGEFEGSNMEMEELQKSCQQLPGEKYTVLDKRASLFYHLEAINKNMKALLAKNALLENSLYAANVELEGLRAKSKSLEESCQLVNNEKSTLLHEKGTLISQLEIVEQRLKNLETKFTETEAKYIALENEKETTRYQVEELCGSFSAKKQEEGRFMLSSEARLAILENHVHLLQEESRWSRKQFEEELDRGINAQLEIFVLQKFVQGLEEKNFMLMIECHKHVEEAKFSEELISELEDENFEQQMEAKLFLDEIKKLQIGIHQVLQALEIEKRKEFDAEIKESQVQFQHILESIADMKNAILQKEDKNQELLVKNSVLLTFLEKLRSDGIELNLEKQNVDQQCKVISSQLATLQSEKDELLEMNRGQGKEIECLQEINLKLESAVDGLQKELKGQRTREENLTFELLEKSTEFELWEAEATTFYFDLQVSNIHEVLLEDKVHELSAVCESLEGESSSKSVEIEQIKKRVTLLEGENGALKTQLSAYQPAINSLAEDIASLEHNVCFHQKVHTAKNLEAKGGVDACTHKTYPQEEREDPYAVVQDGIADLQRLHTQIKRVEKKIVEERERYSSPGRVDSVFELEAAFKELEDLKSKSIHPEVKDVQKVVRKQALKLSNHKLQKAKSDVSGSRNGTLMKDIPLDQVLAGSSNKISRRSKGGSADQMLKLWENTDQEFTANPKISETQKCAIALMEDDIMLDVFNDLNDKSENPSSELDVERELAIDKLEIFISNLKPIKEKNKRVMLERLSSDAQKLTVLQTMVQDLKQKMETNMKSKRTAKKIEYETVAEQLQEAEETVVQLLDINHQLTKNMENRPSTSEQIIVEEPLETGDINSKRVVEQARKGSEKIGRLQLEVQKIQYLLLKLEDDKKSTRKGRIFGGKTGIVLRDFIGYGRKSTDKRKKSRQCGCFRPPRSRRGNLLS</sequence>
<evidence type="ECO:0000259" key="6">
    <source>
        <dbReference type="PROSITE" id="PS51774"/>
    </source>
</evidence>
<keyword evidence="5" id="KW-0732">Signal</keyword>
<dbReference type="PANTHER" id="PTHR32258:SF6">
    <property type="entry name" value="PROTEIN NETWORKED 1A"/>
    <property type="match status" value="1"/>
</dbReference>
<feature type="coiled-coil region" evidence="3">
    <location>
        <begin position="341"/>
        <end position="512"/>
    </location>
</feature>
<dbReference type="PROSITE" id="PS51774">
    <property type="entry name" value="NAB"/>
    <property type="match status" value="1"/>
</dbReference>
<evidence type="ECO:0000256" key="1">
    <source>
        <dbReference type="ARBA" id="ARBA00023054"/>
    </source>
</evidence>
<proteinExistence type="inferred from homology"/>
<evidence type="ECO:0000256" key="2">
    <source>
        <dbReference type="ARBA" id="ARBA00038006"/>
    </source>
</evidence>
<feature type="chain" id="PRO_5043041378" evidence="5">
    <location>
        <begin position="24"/>
        <end position="1632"/>
    </location>
</feature>
<dbReference type="PANTHER" id="PTHR32258">
    <property type="entry name" value="PROTEIN NETWORKED 4A"/>
    <property type="match status" value="1"/>
</dbReference>
<feature type="signal peptide" evidence="5">
    <location>
        <begin position="1"/>
        <end position="23"/>
    </location>
</feature>
<gene>
    <name evidence="7" type="ORF">RJ641_021298</name>
</gene>
<dbReference type="GO" id="GO:0051015">
    <property type="term" value="F:actin filament binding"/>
    <property type="evidence" value="ECO:0007669"/>
    <property type="project" value="TreeGrafter"/>
</dbReference>
<feature type="coiled-coil region" evidence="3">
    <location>
        <begin position="208"/>
        <end position="312"/>
    </location>
</feature>
<evidence type="ECO:0000256" key="3">
    <source>
        <dbReference type="SAM" id="Coils"/>
    </source>
</evidence>
<feature type="coiled-coil region" evidence="3">
    <location>
        <begin position="558"/>
        <end position="627"/>
    </location>
</feature>
<feature type="coiled-coil region" evidence="3">
    <location>
        <begin position="1487"/>
        <end position="1521"/>
    </location>
</feature>
<dbReference type="SUPFAM" id="SSF57997">
    <property type="entry name" value="Tropomyosin"/>
    <property type="match status" value="1"/>
</dbReference>
<dbReference type="GO" id="GO:0005886">
    <property type="term" value="C:plasma membrane"/>
    <property type="evidence" value="ECO:0007669"/>
    <property type="project" value="TreeGrafter"/>
</dbReference>
<reference evidence="7 8" key="1">
    <citation type="submission" date="2023-12" db="EMBL/GenBank/DDBJ databases">
        <title>A high-quality genome assembly for Dillenia turbinata (Dilleniales).</title>
        <authorList>
            <person name="Chanderbali A."/>
        </authorList>
    </citation>
    <scope>NUCLEOTIDE SEQUENCE [LARGE SCALE GENOMIC DNA]</scope>
    <source>
        <strain evidence="7">LSX21</strain>
        <tissue evidence="7">Leaf</tissue>
    </source>
</reference>
<comment type="similarity">
    <text evidence="2">Belongs to the NET family.</text>
</comment>